<protein>
    <submittedName>
        <fullName evidence="1">Uncharacterized protein</fullName>
    </submittedName>
</protein>
<name>A0A454D257_VIBHA</name>
<feature type="non-terminal residue" evidence="1">
    <location>
        <position position="31"/>
    </location>
</feature>
<comment type="caution">
    <text evidence="1">The sequence shown here is derived from an EMBL/GenBank/DDBJ whole genome shotgun (WGS) entry which is preliminary data.</text>
</comment>
<evidence type="ECO:0000313" key="2">
    <source>
        <dbReference type="Proteomes" id="UP000008367"/>
    </source>
</evidence>
<organism evidence="1 2">
    <name type="scientific">Vibrio harveyi</name>
    <name type="common">Beneckea harveyi</name>
    <dbReference type="NCBI Taxonomy" id="669"/>
    <lineage>
        <taxon>Bacteria</taxon>
        <taxon>Pseudomonadati</taxon>
        <taxon>Pseudomonadota</taxon>
        <taxon>Gammaproteobacteria</taxon>
        <taxon>Vibrionales</taxon>
        <taxon>Vibrionaceae</taxon>
        <taxon>Vibrio</taxon>
    </lineage>
</organism>
<dbReference type="Proteomes" id="UP000008367">
    <property type="component" value="Unassembled WGS sequence"/>
</dbReference>
<dbReference type="AlphaFoldDB" id="A0A454D257"/>
<reference evidence="1 2" key="1">
    <citation type="submission" date="2012-10" db="EMBL/GenBank/DDBJ databases">
        <title>Genome sequence of Vibrio Cholerae HENC-02.</title>
        <authorList>
            <person name="Eppinger M."/>
            <person name="Hasan N.A."/>
            <person name="Sengamalay N."/>
            <person name="Hine E."/>
            <person name="Su Q."/>
            <person name="Daugherty S.C."/>
            <person name="Young S."/>
            <person name="Sadzewicz L."/>
            <person name="Tallon L."/>
            <person name="Cebula T.A."/>
            <person name="Ravel J."/>
            <person name="Colwell R.R."/>
        </authorList>
    </citation>
    <scope>NUCLEOTIDE SEQUENCE [LARGE SCALE GENOMIC DNA]</scope>
    <source>
        <strain evidence="1 2">HENC-02</strain>
    </source>
</reference>
<sequence>MSENNKIEAASNSVRRLWEKHGIQEPMRFLG</sequence>
<dbReference type="EMBL" id="AJSR01000583">
    <property type="protein sequence ID" value="EKM32778.1"/>
    <property type="molecule type" value="Genomic_DNA"/>
</dbReference>
<gene>
    <name evidence="1" type="ORF">VCHENC02_1693</name>
</gene>
<proteinExistence type="predicted"/>
<evidence type="ECO:0000313" key="1">
    <source>
        <dbReference type="EMBL" id="EKM32778.1"/>
    </source>
</evidence>
<accession>A0A454D257</accession>